<proteinExistence type="predicted"/>
<keyword evidence="3" id="KW-1185">Reference proteome</keyword>
<dbReference type="STRING" id="1147123.SAMN05443428_101137"/>
<protein>
    <submittedName>
        <fullName evidence="2">Uroporphyrinogen decarboxylase</fullName>
    </submittedName>
</protein>
<organism evidence="2 3">
    <name type="scientific">Caloramator quimbayensis</name>
    <dbReference type="NCBI Taxonomy" id="1147123"/>
    <lineage>
        <taxon>Bacteria</taxon>
        <taxon>Bacillati</taxon>
        <taxon>Bacillota</taxon>
        <taxon>Clostridia</taxon>
        <taxon>Eubacteriales</taxon>
        <taxon>Clostridiaceae</taxon>
        <taxon>Caloramator</taxon>
    </lineage>
</organism>
<dbReference type="RefSeq" id="WP_078695171.1">
    <property type="nucleotide sequence ID" value="NZ_FUYH01000001.1"/>
</dbReference>
<dbReference type="GO" id="GO:0006779">
    <property type="term" value="P:porphyrin-containing compound biosynthetic process"/>
    <property type="evidence" value="ECO:0007669"/>
    <property type="project" value="InterPro"/>
</dbReference>
<dbReference type="Gene3D" id="3.20.20.210">
    <property type="match status" value="1"/>
</dbReference>
<evidence type="ECO:0000259" key="1">
    <source>
        <dbReference type="Pfam" id="PF01208"/>
    </source>
</evidence>
<evidence type="ECO:0000313" key="3">
    <source>
        <dbReference type="Proteomes" id="UP000190105"/>
    </source>
</evidence>
<dbReference type="InterPro" id="IPR000257">
    <property type="entry name" value="Uroporphyrinogen_deCOase"/>
</dbReference>
<sequence>MTPKERAVKALTLQIPDYVPTFELEFQLEDIMFGKKFLHQEDLKDKSPKEREKLIKENAEYMLFVYEELEYSIIPIHYLDLHGIIDTARYIRKMSGDKFMLTTHGDGTFAIPDGNEMYEFAYAIADDPEGVKQKAENMALEAIERNKKLADAGFDCLILCSDYCYNSGPFLSPAMFKEYIQPYLYKIIDEAKKCGMYTIKHTDGNIMPILDQLVECRPDAIHSIDPMAKVDIKEVKRLIGDKVCLCGNVNCALMQTGTDEEVIESAEYCLTHGKPNGGYIFCTSNIPFAGLPVERYKLVLDVWKKLRYY</sequence>
<dbReference type="Pfam" id="PF01208">
    <property type="entry name" value="URO-D"/>
    <property type="match status" value="1"/>
</dbReference>
<feature type="domain" description="Uroporphyrinogen decarboxylase (URO-D)" evidence="1">
    <location>
        <begin position="123"/>
        <end position="301"/>
    </location>
</feature>
<dbReference type="GO" id="GO:0004853">
    <property type="term" value="F:uroporphyrinogen decarboxylase activity"/>
    <property type="evidence" value="ECO:0007669"/>
    <property type="project" value="InterPro"/>
</dbReference>
<name>A0A1T4WFW4_9CLOT</name>
<dbReference type="InterPro" id="IPR038071">
    <property type="entry name" value="UROD/MetE-like_sf"/>
</dbReference>
<evidence type="ECO:0000313" key="2">
    <source>
        <dbReference type="EMBL" id="SKA76087.1"/>
    </source>
</evidence>
<dbReference type="OrthoDB" id="9780425at2"/>
<dbReference type="SUPFAM" id="SSF51726">
    <property type="entry name" value="UROD/MetE-like"/>
    <property type="match status" value="1"/>
</dbReference>
<gene>
    <name evidence="2" type="ORF">SAMN05443428_101137</name>
</gene>
<dbReference type="Proteomes" id="UP000190105">
    <property type="component" value="Unassembled WGS sequence"/>
</dbReference>
<dbReference type="PANTHER" id="PTHR47099:SF1">
    <property type="entry name" value="METHYLCOBAMIDE:COM METHYLTRANSFERASE MTBA"/>
    <property type="match status" value="1"/>
</dbReference>
<dbReference type="AlphaFoldDB" id="A0A1T4WFW4"/>
<accession>A0A1T4WFW4</accession>
<dbReference type="InterPro" id="IPR052024">
    <property type="entry name" value="Methanogen_methyltrans"/>
</dbReference>
<dbReference type="PANTHER" id="PTHR47099">
    <property type="entry name" value="METHYLCOBAMIDE:COM METHYLTRANSFERASE MTBA"/>
    <property type="match status" value="1"/>
</dbReference>
<reference evidence="3" key="1">
    <citation type="submission" date="2017-02" db="EMBL/GenBank/DDBJ databases">
        <authorList>
            <person name="Varghese N."/>
            <person name="Submissions S."/>
        </authorList>
    </citation>
    <scope>NUCLEOTIDE SEQUENCE [LARGE SCALE GENOMIC DNA]</scope>
    <source>
        <strain evidence="3">USBA 833</strain>
    </source>
</reference>
<dbReference type="EMBL" id="FUYH01000001">
    <property type="protein sequence ID" value="SKA76087.1"/>
    <property type="molecule type" value="Genomic_DNA"/>
</dbReference>